<evidence type="ECO:0000256" key="1">
    <source>
        <dbReference type="SAM" id="MobiDB-lite"/>
    </source>
</evidence>
<feature type="compositionally biased region" description="Basic residues" evidence="1">
    <location>
        <begin position="432"/>
        <end position="449"/>
    </location>
</feature>
<proteinExistence type="predicted"/>
<keyword evidence="3" id="KW-1185">Reference proteome</keyword>
<organism evidence="2 3">
    <name type="scientific">Tritrichomonas musculus</name>
    <dbReference type="NCBI Taxonomy" id="1915356"/>
    <lineage>
        <taxon>Eukaryota</taxon>
        <taxon>Metamonada</taxon>
        <taxon>Parabasalia</taxon>
        <taxon>Tritrichomonadida</taxon>
        <taxon>Tritrichomonadidae</taxon>
        <taxon>Tritrichomonas</taxon>
    </lineage>
</organism>
<dbReference type="EMBL" id="JAPFFF010000014">
    <property type="protein sequence ID" value="KAK8870290.1"/>
    <property type="molecule type" value="Genomic_DNA"/>
</dbReference>
<evidence type="ECO:0000313" key="2">
    <source>
        <dbReference type="EMBL" id="KAK8870290.1"/>
    </source>
</evidence>
<comment type="caution">
    <text evidence="2">The sequence shown here is derived from an EMBL/GenBank/DDBJ whole genome shotgun (WGS) entry which is preliminary data.</text>
</comment>
<sequence>MSNEDADAHFRWIGIIADRIICAKDPGKQLPLLSLSFLGDHDNIPNFSQFKRPNFPITVDDLADGKLYGIILYVLSSNKKTKSNPNLAKVYELLNEDQAKRSNLTVTEKEIDNSFDSILNNLSNKGYRPKKPCDPSGLNDKNIEHHVNLCKSIEFYIVDHSLRADLLISDLRRLPRSFFVFQRNMHIDHIEDAVSLWLSKFHCNPFFTKEAKIGNSKYENDSQKLIKQYKLHLNEKNYCLQIDTSKYSKVAACLARIFPKQINKNEIKDGISEEEIQFNKSLSNCILSELHAFMIDEYPCDERLFLLFISDLFYATREGAKNFVKAEISRQVSYVPRHQPLTIHNYQIARPQALSVCTFTKKPIINDIKSSQNNHNFHINHVELFKPNLNNRAKTQPKIVRPAIEQTPLPPLKADIKPPNKDKSLYNNNNHDKKHVKNHKKAQNKKCKTKNSEKAENADDQEQIEEDQNDQEEEEQADNSQQVVSDAEVNQNSQEKKRNDTEKKKIKKYNLEFPEIEILLKRLIDKYPDEEDYFIDLYDSFMRIMQEAYAVNSPKVSDIFKRAQSTFQLLLEGQKIDYDFEYMLSSMIKKQK</sequence>
<dbReference type="Proteomes" id="UP001470230">
    <property type="component" value="Unassembled WGS sequence"/>
</dbReference>
<accession>A0ABR2IXL0</accession>
<protein>
    <submittedName>
        <fullName evidence="2">Uncharacterized protein</fullName>
    </submittedName>
</protein>
<gene>
    <name evidence="2" type="ORF">M9Y10_008168</name>
</gene>
<feature type="compositionally biased region" description="Acidic residues" evidence="1">
    <location>
        <begin position="458"/>
        <end position="477"/>
    </location>
</feature>
<reference evidence="2 3" key="1">
    <citation type="submission" date="2024-04" db="EMBL/GenBank/DDBJ databases">
        <title>Tritrichomonas musculus Genome.</title>
        <authorList>
            <person name="Alves-Ferreira E."/>
            <person name="Grigg M."/>
            <person name="Lorenzi H."/>
            <person name="Galac M."/>
        </authorList>
    </citation>
    <scope>NUCLEOTIDE SEQUENCE [LARGE SCALE GENOMIC DNA]</scope>
    <source>
        <strain evidence="2 3">EAF2021</strain>
    </source>
</reference>
<name>A0ABR2IXL0_9EUKA</name>
<feature type="compositionally biased region" description="Basic and acidic residues" evidence="1">
    <location>
        <begin position="414"/>
        <end position="424"/>
    </location>
</feature>
<feature type="region of interest" description="Disordered" evidence="1">
    <location>
        <begin position="399"/>
        <end position="502"/>
    </location>
</feature>
<evidence type="ECO:0000313" key="3">
    <source>
        <dbReference type="Proteomes" id="UP001470230"/>
    </source>
</evidence>